<gene>
    <name evidence="2" type="ORF">TAT_000294100</name>
    <name evidence="1" type="ORF">TAV_000294200</name>
</gene>
<sequence length="426" mass="50231">MPSNELTLENLNEYKAELRGLKPIVFGRSSRGEWIDVTHLKINFCHLSFIGEDSQEFMVSDYRINLQGLILRTMFLKECFELRYEGSLVWRHFEEDEFGFPVGILLDLENNSLSLLHKNERIKPINIRSFNLKLGSGKVRKLSRLTGLCANPKTTDCYNSEFKKEEEKFNEPEIFPEDKNKNKDEITMWDPEEDGNSKPKSVVHDKKNDIITIKFVDKVIICTKQMNDWVKTTIRIPKELRFFGENDEVVTTSAYDLSADGDNYLFELMPKVKLKAIKYNKKTLWKRLPGRPQPLSVTYKRNKRVLFRFEGLLVACYLENGRWTRRRFNLPPIRLCDNFFRSFSEIDPSEYNVLLEPFNGFTYNLNPGTDISLILYDNRVVWKLRHRETFPTALTCYCDEGLLYLYYNKALDVYIKNSNDDWVVHH</sequence>
<dbReference type="InterPro" id="IPR007480">
    <property type="entry name" value="DUF529"/>
</dbReference>
<proteinExistence type="predicted"/>
<organism evidence="1">
    <name type="scientific">Theileria annulata</name>
    <dbReference type="NCBI Taxonomy" id="5874"/>
    <lineage>
        <taxon>Eukaryota</taxon>
        <taxon>Sar</taxon>
        <taxon>Alveolata</taxon>
        <taxon>Apicomplexa</taxon>
        <taxon>Aconoidasida</taxon>
        <taxon>Piroplasmida</taxon>
        <taxon>Theileriidae</taxon>
        <taxon>Theileria</taxon>
    </lineage>
</organism>
<accession>A0A3B0MUK5</accession>
<dbReference type="EMBL" id="UIVT01000003">
    <property type="protein sequence ID" value="SVP93946.1"/>
    <property type="molecule type" value="Genomic_DNA"/>
</dbReference>
<protein>
    <submittedName>
        <fullName evidence="1">Uncharacterized protein</fullName>
    </submittedName>
</protein>
<dbReference type="Pfam" id="PF04385">
    <property type="entry name" value="FAINT"/>
    <property type="match status" value="1"/>
</dbReference>
<evidence type="ECO:0000313" key="2">
    <source>
        <dbReference type="EMBL" id="SVP93946.1"/>
    </source>
</evidence>
<name>A0A3B0MUK5_THEAN</name>
<dbReference type="AlphaFoldDB" id="A0A3B0MUK5"/>
<evidence type="ECO:0000313" key="1">
    <source>
        <dbReference type="EMBL" id="SVP93142.1"/>
    </source>
</evidence>
<dbReference type="EMBL" id="UIVS01000003">
    <property type="protein sequence ID" value="SVP93142.1"/>
    <property type="molecule type" value="Genomic_DNA"/>
</dbReference>
<dbReference type="VEuPathDB" id="PiroplasmaDB:TA18415"/>
<reference evidence="1" key="1">
    <citation type="submission" date="2018-07" db="EMBL/GenBank/DDBJ databases">
        <authorList>
            <person name="Quirk P.G."/>
            <person name="Krulwich T.A."/>
        </authorList>
    </citation>
    <scope>NUCLEOTIDE SEQUENCE</scope>
    <source>
        <strain evidence="1">Anand</strain>
    </source>
</reference>